<comment type="caution">
    <text evidence="11">The sequence shown here is derived from an EMBL/GenBank/DDBJ whole genome shotgun (WGS) entry which is preliminary data.</text>
</comment>
<evidence type="ECO:0000256" key="7">
    <source>
        <dbReference type="ARBA" id="ARBA00022989"/>
    </source>
</evidence>
<evidence type="ECO:0000256" key="10">
    <source>
        <dbReference type="SAM" id="Phobius"/>
    </source>
</evidence>
<keyword evidence="7 10" id="KW-1133">Transmembrane helix</keyword>
<dbReference type="NCBIfam" id="TIGR00739">
    <property type="entry name" value="yajC"/>
    <property type="match status" value="1"/>
</dbReference>
<name>A0A081R7H0_STROR</name>
<evidence type="ECO:0000256" key="4">
    <source>
        <dbReference type="ARBA" id="ARBA00022475"/>
    </source>
</evidence>
<evidence type="ECO:0000256" key="8">
    <source>
        <dbReference type="ARBA" id="ARBA00023010"/>
    </source>
</evidence>
<evidence type="ECO:0000256" key="9">
    <source>
        <dbReference type="ARBA" id="ARBA00023136"/>
    </source>
</evidence>
<dbReference type="InterPro" id="IPR003849">
    <property type="entry name" value="Preprotein_translocase_YajC"/>
</dbReference>
<keyword evidence="6" id="KW-0653">Protein transport</keyword>
<reference evidence="11 12" key="1">
    <citation type="submission" date="2014-05" db="EMBL/GenBank/DDBJ databases">
        <authorList>
            <person name="Daugherty S.C."/>
            <person name="Tallon L.J."/>
            <person name="Sadzewicz L."/>
            <person name="Kilian M."/>
            <person name="Tettelin H."/>
        </authorList>
    </citation>
    <scope>NUCLEOTIDE SEQUENCE [LARGE SCALE GENOMIC DNA]</scope>
    <source>
        <strain evidence="11 12">SK143</strain>
    </source>
</reference>
<dbReference type="Proteomes" id="UP000028098">
    <property type="component" value="Unassembled WGS sequence"/>
</dbReference>
<dbReference type="PANTHER" id="PTHR33909">
    <property type="entry name" value="SEC TRANSLOCON ACCESSORY COMPLEX SUBUNIT YAJC"/>
    <property type="match status" value="1"/>
</dbReference>
<organism evidence="11 12">
    <name type="scientific">Streptococcus oralis</name>
    <dbReference type="NCBI Taxonomy" id="1303"/>
    <lineage>
        <taxon>Bacteria</taxon>
        <taxon>Bacillati</taxon>
        <taxon>Bacillota</taxon>
        <taxon>Bacilli</taxon>
        <taxon>Lactobacillales</taxon>
        <taxon>Streptococcaceae</taxon>
        <taxon>Streptococcus</taxon>
    </lineage>
</organism>
<dbReference type="SMART" id="SM01323">
    <property type="entry name" value="YajC"/>
    <property type="match status" value="1"/>
</dbReference>
<evidence type="ECO:0000313" key="11">
    <source>
        <dbReference type="EMBL" id="KEQ51143.1"/>
    </source>
</evidence>
<dbReference type="STRING" id="1303.SORDD17_01555"/>
<keyword evidence="5 10" id="KW-0812">Transmembrane</keyword>
<sequence>MENISPNLTFLIMLVGMFALMFFMQRSQKKQAQKRMESLNKLQKGYEVITIGGLYGTVDEVDTEKKTIVLDVDGVYLTFELTAIKTVLPLKEAVTPEGAVIDESGAIEE</sequence>
<evidence type="ECO:0000256" key="5">
    <source>
        <dbReference type="ARBA" id="ARBA00022692"/>
    </source>
</evidence>
<gene>
    <name evidence="11" type="primary">yajC</name>
    <name evidence="11" type="ORF">SK143_0172</name>
</gene>
<accession>A0A081R7H0</accession>
<evidence type="ECO:0000256" key="6">
    <source>
        <dbReference type="ARBA" id="ARBA00022927"/>
    </source>
</evidence>
<dbReference type="AlphaFoldDB" id="A0A081R7H0"/>
<dbReference type="NCBIfam" id="NF005100">
    <property type="entry name" value="PRK06531.1"/>
    <property type="match status" value="1"/>
</dbReference>
<dbReference type="PATRIC" id="fig|1303.44.peg.146"/>
<evidence type="ECO:0000256" key="3">
    <source>
        <dbReference type="ARBA" id="ARBA00022448"/>
    </source>
</evidence>
<protein>
    <submittedName>
        <fullName evidence="11">Preprotein translocase, YajC subunit</fullName>
    </submittedName>
</protein>
<feature type="transmembrane region" description="Helical" evidence="10">
    <location>
        <begin position="6"/>
        <end position="24"/>
    </location>
</feature>
<dbReference type="GO" id="GO:0005886">
    <property type="term" value="C:plasma membrane"/>
    <property type="evidence" value="ECO:0007669"/>
    <property type="project" value="UniProtKB-SubCell"/>
</dbReference>
<keyword evidence="4" id="KW-1003">Cell membrane</keyword>
<comment type="similarity">
    <text evidence="2">Belongs to the YajC family.</text>
</comment>
<keyword evidence="9 10" id="KW-0472">Membrane</keyword>
<dbReference type="GO" id="GO:0015031">
    <property type="term" value="P:protein transport"/>
    <property type="evidence" value="ECO:0007669"/>
    <property type="project" value="UniProtKB-KW"/>
</dbReference>
<keyword evidence="8" id="KW-0811">Translocation</keyword>
<dbReference type="PANTHER" id="PTHR33909:SF1">
    <property type="entry name" value="SEC TRANSLOCON ACCESSORY COMPLEX SUBUNIT YAJC"/>
    <property type="match status" value="1"/>
</dbReference>
<comment type="subcellular location">
    <subcellularLocation>
        <location evidence="1">Cell membrane</location>
        <topology evidence="1">Single-pass membrane protein</topology>
    </subcellularLocation>
</comment>
<keyword evidence="3" id="KW-0813">Transport</keyword>
<dbReference type="PRINTS" id="PR01853">
    <property type="entry name" value="YAJCTRNLCASE"/>
</dbReference>
<evidence type="ECO:0000256" key="2">
    <source>
        <dbReference type="ARBA" id="ARBA00006742"/>
    </source>
</evidence>
<proteinExistence type="inferred from homology"/>
<evidence type="ECO:0000256" key="1">
    <source>
        <dbReference type="ARBA" id="ARBA00004162"/>
    </source>
</evidence>
<evidence type="ECO:0000313" key="12">
    <source>
        <dbReference type="Proteomes" id="UP000028098"/>
    </source>
</evidence>
<dbReference type="Pfam" id="PF02699">
    <property type="entry name" value="YajC"/>
    <property type="match status" value="1"/>
</dbReference>
<dbReference type="EMBL" id="JPGB01000002">
    <property type="protein sequence ID" value="KEQ51143.1"/>
    <property type="molecule type" value="Genomic_DNA"/>
</dbReference>